<organism evidence="2 3">
    <name type="scientific">Rhodovarius crocodyli</name>
    <dbReference type="NCBI Taxonomy" id="1979269"/>
    <lineage>
        <taxon>Bacteria</taxon>
        <taxon>Pseudomonadati</taxon>
        <taxon>Pseudomonadota</taxon>
        <taxon>Alphaproteobacteria</taxon>
        <taxon>Acetobacterales</taxon>
        <taxon>Roseomonadaceae</taxon>
        <taxon>Rhodovarius</taxon>
    </lineage>
</organism>
<reference evidence="2 3" key="1">
    <citation type="submission" date="2019-01" db="EMBL/GenBank/DDBJ databases">
        <authorList>
            <person name="Chen W.-M."/>
        </authorList>
    </citation>
    <scope>NUCLEOTIDE SEQUENCE [LARGE SCALE GENOMIC DNA]</scope>
    <source>
        <strain evidence="2 3">CCP-6</strain>
    </source>
</reference>
<dbReference type="InterPro" id="IPR051815">
    <property type="entry name" value="Molybdate_resp_trans_reg"/>
</dbReference>
<dbReference type="InterPro" id="IPR036388">
    <property type="entry name" value="WH-like_DNA-bd_sf"/>
</dbReference>
<evidence type="ECO:0000259" key="1">
    <source>
        <dbReference type="Pfam" id="PF00126"/>
    </source>
</evidence>
<proteinExistence type="predicted"/>
<dbReference type="InterPro" id="IPR000847">
    <property type="entry name" value="LysR_HTH_N"/>
</dbReference>
<dbReference type="OrthoDB" id="9800709at2"/>
<dbReference type="Pfam" id="PF00126">
    <property type="entry name" value="HTH_1"/>
    <property type="match status" value="1"/>
</dbReference>
<name>A0A437MET6_9PROT</name>
<sequence>MSRRNAPSLPETAMLSLRVDLPQGRIGPGKVALLEAIGREGSISAAGRAMGMSYKRAWDLVDTLNQMLVEPAVAANPGGVGGGGASLTPAGEALIRDYRALEAAAEQAANPYVTSLAALMKG</sequence>
<dbReference type="InterPro" id="IPR036390">
    <property type="entry name" value="WH_DNA-bd_sf"/>
</dbReference>
<dbReference type="EMBL" id="SACL01000004">
    <property type="protein sequence ID" value="RVT96132.1"/>
    <property type="molecule type" value="Genomic_DNA"/>
</dbReference>
<accession>A0A437MET6</accession>
<gene>
    <name evidence="2" type="ORF">EOD42_13505</name>
</gene>
<feature type="domain" description="HTH lysR-type" evidence="1">
    <location>
        <begin position="32"/>
        <end position="92"/>
    </location>
</feature>
<evidence type="ECO:0000313" key="2">
    <source>
        <dbReference type="EMBL" id="RVT96132.1"/>
    </source>
</evidence>
<dbReference type="SUPFAM" id="SSF46785">
    <property type="entry name" value="Winged helix' DNA-binding domain"/>
    <property type="match status" value="1"/>
</dbReference>
<dbReference type="Gene3D" id="1.10.10.10">
    <property type="entry name" value="Winged helix-like DNA-binding domain superfamily/Winged helix DNA-binding domain"/>
    <property type="match status" value="1"/>
</dbReference>
<comment type="caution">
    <text evidence="2">The sequence shown here is derived from an EMBL/GenBank/DDBJ whole genome shotgun (WGS) entry which is preliminary data.</text>
</comment>
<dbReference type="RefSeq" id="WP_127788065.1">
    <property type="nucleotide sequence ID" value="NZ_SACL01000004.1"/>
</dbReference>
<dbReference type="PANTHER" id="PTHR30432">
    <property type="entry name" value="TRANSCRIPTIONAL REGULATOR MODE"/>
    <property type="match status" value="1"/>
</dbReference>
<dbReference type="Proteomes" id="UP000282957">
    <property type="component" value="Unassembled WGS sequence"/>
</dbReference>
<dbReference type="AlphaFoldDB" id="A0A437MET6"/>
<dbReference type="PANTHER" id="PTHR30432:SF1">
    <property type="entry name" value="DNA-BINDING TRANSCRIPTIONAL DUAL REGULATOR MODE"/>
    <property type="match status" value="1"/>
</dbReference>
<keyword evidence="3" id="KW-1185">Reference proteome</keyword>
<evidence type="ECO:0000313" key="3">
    <source>
        <dbReference type="Proteomes" id="UP000282957"/>
    </source>
</evidence>
<protein>
    <submittedName>
        <fullName evidence="2">LysR family transcriptional regulator</fullName>
    </submittedName>
</protein>